<evidence type="ECO:0000256" key="4">
    <source>
        <dbReference type="PROSITE-ProRule" id="PRU00192"/>
    </source>
</evidence>
<evidence type="ECO:0000256" key="1">
    <source>
        <dbReference type="ARBA" id="ARBA00022443"/>
    </source>
</evidence>
<feature type="region of interest" description="Disordered" evidence="5">
    <location>
        <begin position="2803"/>
        <end position="2828"/>
    </location>
</feature>
<feature type="region of interest" description="Disordered" evidence="5">
    <location>
        <begin position="5394"/>
        <end position="5425"/>
    </location>
</feature>
<dbReference type="SMART" id="SM00227">
    <property type="entry name" value="NEBU"/>
    <property type="match status" value="150"/>
</dbReference>
<dbReference type="Pfam" id="PF00880">
    <property type="entry name" value="Nebulin"/>
    <property type="match status" value="88"/>
</dbReference>
<organism evidence="7 8">
    <name type="scientific">Sus scrofa</name>
    <name type="common">Pig</name>
    <dbReference type="NCBI Taxonomy" id="9823"/>
    <lineage>
        <taxon>Eukaryota</taxon>
        <taxon>Metazoa</taxon>
        <taxon>Chordata</taxon>
        <taxon>Craniata</taxon>
        <taxon>Vertebrata</taxon>
        <taxon>Euteleostomi</taxon>
        <taxon>Mammalia</taxon>
        <taxon>Eutheria</taxon>
        <taxon>Laurasiatheria</taxon>
        <taxon>Artiodactyla</taxon>
        <taxon>Suina</taxon>
        <taxon>Suidae</taxon>
        <taxon>Sus</taxon>
    </lineage>
</organism>
<sequence length="5535" mass="641773">PMIAVQYKKDYEKAKGKMVGFQSLQDDPKLVHYMNVAKIQSDREYKKDYEKTKTKYNTPHDMFNVVAAKKAQDVASNVNYRHSLHHYTYLPDAMDLELSKNMMHIQSDNAYKEDYNTWMKGIGWIPLGSLEVEKVKKAGDALNEKKYRQHPDTLKFTSIVDSPVMVQAKQNTRQVSDILYKAKGEDVKHKYTMGPDLPQFLQAKCNAYNISDVCYKRDWHDLIAKGNNVLGDAIPITAAKASRNIASDYKYKEAYEKAKGKHVGFRSLQDDPKLVHYMNVAKLQSDREYKKNYENTKTSYHTPGDMVSITAAKMAQDVATNVNYKQPIHHYTYLPDALSLEHTRNVNQIQSDNVYKDEYNHFFKGIGWIPLGSLEVEKVKKAGDALNERKYRQHPDTIKFTSVPDSMGMVLAQHNTKQLSDLNYKVEGEKLKHKYTMDPDVPQFIQAKVNAINMSDKLYKAGWEEEKKKGYDLRPDAISIKAARASRDIASDYKYKHSYEKERGKMVGFRSLEDDPKLVHSMQVAKMQSDREYKKSYEKTKTSYHTPADMLSVTAARDAQANITNTNYKHLIHKYILLPDAMNIQLSKNMNHIQSDNEYKQDYNECYKGLGWSPAGSLEVEKAKKATEYASDQKYRQHPSNFQFQKLNDSMDMVLAKQNAHTMNKYLYTADWNKDKTKIHVMPDTPDILQAKQNQTLFSQKLYKLGWEEALKKGYDLPVDAISVQLAKVSRDNASDFKYKQGYRKQLGHHIGFRNLQDDPKLVLSMNVAKMQSEREYKKDFEKWKTKFTSPVDMLGVVLAKKCQALVSDVDYKNYLHQWTCLPDQNDVIQAKRSYELQSENLYKSDLEWLRGIGWSPLGSLEAEKNKRASEIISEKKYRQPPDRNKFTSIPDAMDIVLAKTNAKNRSDVKAWDKDKTQVHIMPDTPDIILAKANLINSSDKLYRMGYEELKKKGYDLPVDAIPIKAAKASREIASEYKYKEGFRKQLGHHVGARNIEDDPKMMWSMHVAKIQSDREYKKDFEKWKTKFSSPVDMLGVVLAKKCQTLVSDIDYKNYLHQWTCLPDQMVYHLQFQNLYKSDLQWLKGIGWLPSGSLEDEKNKRATQILSDHVYRQHPDKFKFSSLMDSIPMVLAKNNAITMNHRLYTEAWDKDKTTVHIMPDTPEVLLAKQNKINYSEKLYKLGLEEAKRKGYDMRLDAIPIRAAKASRDIASEFKYKEGYRKQLGHHIGARAIHDDPKMMWSMHVAKVQSDREYKKDFEKWKTKFSSPVDMLGVVLAKKCQTLVSDIDYKNYLHQWTCLPDQSDVIHARRAYDLQSDNMYKSDLQWLRGIGWVPIGSLDVEKCKRATEILSDKIYRQPPDTFKFTSVPDSLEQVLAKNNAINMNKRLYTEAWDKDKTQIHIMPDTPEIMLARMNKINYSETLYKLANEEAKKKGYDLRSDAIPIVAAKASRDIVSDYKYKDGYRKQLGHHIGARNIEDDPKMMWSMHVAKIQSDREYKKDFEKWKTKFSSPVDMLGVVLAKKCQTLVSDIDYKNYLHQWTCLPDQSDVIHARQAYDLQSDNIYKSDLQWLKGIGWVPIGSVDVVKCKRAAEILSDHIYRQPPDKLKFTSVPDSLEQVLAKNNAVNMNKRLYTEAWDKDKTQIHIMPDTPEIMLARQNKINYSESLYRQAMEEAKKEGYDLRSDAIPIVAAKASRDIASDYKYKEAYRKQLGHHIGARAVHDDPKMMWSLHVAKMQSDREYKKDFEKYKTRFSSPVDMLGIVLAKKCQTLVSDVDYKHPLHEWTCLPDQNDIIHARKAYDLQSDNLYKSDLEWMKGIGWIPLGSVEVVKAKRAGEILSDNIYRQRPDTLKFTSVTDSPELVLAKNNALNMNKRLYTEAWDNDKKTIHVMPDTPEIMLAKLNRINYSDKLYRLALEESKKEGCDLRVDAIPIQAAKASREIASDYKYKEAYRKQLGHHIGARNIKDDPKMMWAIHAAKIQSDREYKKDFEKWKTRFSSPVDMLGLVQAKKCQILVSDVDYKHPLHEWICLPDQNDIIQARKAYDLQSDAIYKADLEWLRGIGWVPLGSVEVEKVKRAGEILSERKYRQPADQLKFTCITDTPEIVLAKNNALTMSKHLYTEAWDTDKTSIHVMPDTPEILLAKSNSANISQKLYTKGWDESKMKDYDLKADAISIKSAKASRDIASDYKYKEAYEKQKGHHIGAQSVEDDPKIMCAIHAGKIQSEREYKKDFQKWKTKFTSPVDMLGILLAKKCQTLVSDIDYRNYLHHWTCLPDQNDIIQARKAYELQSDNVYKTDLEWLRGIGWMPEGSVEMNRVKNAQDLVNERRYRTRPEALKFTSVVDTPAVVLAKANSLQMSEKLYQEAWNKDKTNISLPSDTPLILQAHINAMQISNKLYQKDWDEAKQKGYDLRADAIEIKHAKASREIASEYKYKEGYRKQLGHHVGFRTLQDDPKLVWSIHAAKIQSEREYKKAYEKSKGIHNTPLDMMSIVQAKKCQVLVSDIDYRNYLHQWTCLPDQNDVIQAKKAYELQSDNVYKSDLEWLKGIGWLPEGSVEVMRVKNAQKLLNERLYRIRPEALKFTSIVDTPEVILAKINSVQISEPLYRDAWDKEKANVNIPADTPLMLQSKINAMQISNKQYQQAWEDVKMTGYDLRADAIGIQHAKASRDIASDYLYKTAYEKQKGHYIGCRSAKEDPKLVWAANVMKMQNDRLYKKAYNDHKARITIPVDMVSINAAKEGQALASDVDYRQYLHQWSCFPDQNDVIQARKAYDLQSDVSCCLCSECQLWYLTGGLFPRKNVAILGKSGPTHQQSPRASHNPGGITAPPISKLPKDPQKIYREGWDEMKMSCDVRLDAIPIQAAKASREIASDYKYKLDHEKQKGHYVGTLTARDDNKIRWALIAGKIQNEREYRLHWAKWKSKFQSPADMLSITHSKNCQALVSDIDYRNYLHQWTCLPDQHDVIQARKAYDLQSDAIYKADLEWLRGIGWMPSDSVSVNHAKHAADIFSEKKYRTKIETLNFTPVDDRVDYVTAKQSGEILNDIKYRKDWNDTKSKYTLTETPQLHAAQEAARILDQYLYKESWEKQKATGYILPPDAVPFVHAHHSSDVQSELKYKADHVKQKGHYVGVPTMRDDPKLVWFEHAGQIQNDRLYKEHYHKTKAKINIPPDMVSVVAAKEGQILVSDIDYRNYLHQWTCHPDQNDVIQARKAYDLQSDNVYKADLEWLRGIGWIPLDSVDHVRVTRNQEMVNQIKYKKDALANYPNFTSVVDPPAVVLAKINSVNQSDVKYKETFNKLLKGKYIFSPDTPYITHSKDMGKLYSTILYKGAWEGTKAYGYTLDERYIPIVGAKHADFVNSELKYKETYEKQKGHYLAGKEISEFPNVVHCLDFQKMRSVLNYRRHYEDTKANVHIPNDMMNHVLAKRCQYILSDLEYRHYFHQWTSLPEEPNVIRARNAQEILSDNVYKDDLNWLKGIGCYVWDTPQILHAKKSYDLQSQILYTADGKENLKNYNMVTDTPLYVTALQSGINASEVKYKENYHQIKDKYTTVLETVDYDRTRNLKDLYSSNVYKEAWDKVKATSYILPSNTVSLTHAKNQKHLASHIKYREEYEKFKALYTLPKSVDDDPNTARCLRVGKFNIDRLYRSVYEKNKMKIHMVPDMVEMVTAKDSQKKVSEIDYRLHLHEWICHPDLQVNSHVRKVTDQISDIVYKDDLNWLKGIGCYVWDTPEILHAKHAYDLRNDIKYQAHVKKTRNNYKLVTDTPLYVQAVKSGKQLSDAVYHYDYVHSVRGKVAPTTKTVDLDRALHAYKLQSENLYRKDGLNSLPTGYRLPGDTPHFKHNKDIRYMSSYFKYKEVYEHFKANGYTLGPKDVPFVHVRRVNNVTSERLYRQLYHKLKDKIHTTPDTPEIRQVKKTQEAVSELIYKSDFFKMQGHMISMPYTPHVLHCRYVGDITSDIKYKEDLQILRGLGCFLYDTPDMVRSRHLRKLWSNYLYTDNARKMRDKYKVVLDTPEYRKVQELKTHLSELVYRAAGKKQKSIFTSVPDTPDLLRAKRGQKLQSQYLYVELATKERPHHHAGNQTTALKHARDVKDMVSEKKYKVQYEKMKDKYTPVPDTPILIRAKKAYWNASDLRYKETFQKTKGKYHTVKDALDIVYHRKVTDHISKIKYKENYMSQLGIWRSIPDRPEHFHHRAVTDAVSDVKYKEDLTWLKGIGCYAYDTPDFTLAEKNKTLYSKYKYKEVFERTKSDFKYEADCPINRHFKFATQLMNERKYKSSAKMLLKQGCNEILRPDMLTALYNTHMWSQIKYRKNYEKTKDKFTSVVDTPEHLRTTKVNKQISDILYKLEYNKAKPRGYTTIHDTPMLLHVRKVKDEVSDLKYKEVYQRTKSNCTIEPDAVHIKAAKDAYKVNTNLDYKKQYEANKAHWRWTPDRPDFIQAAKSSLQQSDFEYKLDREFLKGCKLSVTDDKDMVLALRNSVIESDLKYKEKHVKERGTCHAVPDTPQILLAKTVSNLVSENKYKRHVKKHLAQGSYTTLPETRDTVHVKEVTKHVSDTNYKKKFVKERGKSNYSIMLEPPEVKHAMEVAKKQSDVAYKKDAKENLHYTTVADRPDIKKATQAAKQASEVEYRAKHRKEGSHGLSMLGRPDIEMAKKAATLSSQVKYRENFNKEKGKTPKYNPKESQLYKIMKDANNLASEVKYKADLKKLHKPVTDMKESLIMNHVLNTSHLASSYQYKKNYEKSKGHYHTIPDNLEQLHLKEATELQSIVKYKEKYEKERGKPMLDFETPTYITAKESQQMQSGKEYRKDYEESIKGRNLTGLEVTPALLHVKYATKIASEKEYRKDLEESIRGKGLSEMEDTPDMLRAKNATQILNEKEYKRDLELEVKGRGLNAMANETPDFMRARNATDIASQIKYKQLAEMEKANFTSVVDTPEIIHAQQVKNLSSQKKYKEDAEKCMSYYETVLDTPEMQRVRENQKNFSLLQYQCDLKNSKGKITVVQDTPEILRVKENQKNFSSVLYKEDVSPGTAIGKTPEMMRVKQTQDHISSVKYKETIGQGTPIPDLPEVKRVKETQKHISSVMYKENLGTGIPTPVTPEIERVKRNQENFSSVLYKENLGTGIPVAITPEMQRVKLNQENLSSVLYKENMGKGTPLPVTPEMERVKHNQENISSILYKENVGKGTPTPVTPEMQRVKRNQENISSVIYKENLGKATPTPFTPEMERVKRNQENFSSVLYKENMRKATPTPVTPEMERAKRNQENISSVLYSDSFRKQIQGKAAYVLDTPEMRRVRETQRHISTVKYHEDFEKHKGCFTPVVTDPITERVKKNTQDFSDINYRGIQRKVVEMEQKRNDQDQETITGLRVWRTNPGSVFDYDPAEDNIQSRSLHMLNAQAQRRSREQSRSASALSISGGEEKSEHSEAARLSTYSDGGVFFSATSAAYKHAKTTELPQQRSSSVATQQTTVSSIPSHPSTAGKIFRAMYDYMAADADEVSFRDGDAIVNVQAIDEGWMYGTVQRTGRTGMLPANYVEAI</sequence>
<dbReference type="SMART" id="SM00326">
    <property type="entry name" value="SH3"/>
    <property type="match status" value="1"/>
</dbReference>
<dbReference type="InterPro" id="IPR036028">
    <property type="entry name" value="SH3-like_dom_sf"/>
</dbReference>
<evidence type="ECO:0000313" key="8">
    <source>
        <dbReference type="Proteomes" id="UP000694722"/>
    </source>
</evidence>
<feature type="compositionally biased region" description="Basic and acidic residues" evidence="5">
    <location>
        <begin position="5415"/>
        <end position="5424"/>
    </location>
</feature>
<evidence type="ECO:0000259" key="6">
    <source>
        <dbReference type="PROSITE" id="PS50002"/>
    </source>
</evidence>
<dbReference type="PROSITE" id="PS51216">
    <property type="entry name" value="NEBULIN"/>
    <property type="match status" value="104"/>
</dbReference>
<reference evidence="7" key="1">
    <citation type="submission" date="2025-08" db="UniProtKB">
        <authorList>
            <consortium name="Ensembl"/>
        </authorList>
    </citation>
    <scope>IDENTIFICATION</scope>
</reference>
<dbReference type="Pfam" id="PF14604">
    <property type="entry name" value="SH3_9"/>
    <property type="match status" value="1"/>
</dbReference>
<dbReference type="Proteomes" id="UP000694722">
    <property type="component" value="Unplaced"/>
</dbReference>
<dbReference type="PANTHER" id="PTHR11039:SF37">
    <property type="entry name" value="NEBULIN"/>
    <property type="match status" value="1"/>
</dbReference>
<dbReference type="CDD" id="cd11933">
    <property type="entry name" value="SH3_Nebulin_C"/>
    <property type="match status" value="1"/>
</dbReference>
<dbReference type="PROSITE" id="PS50002">
    <property type="entry name" value="SH3"/>
    <property type="match status" value="1"/>
</dbReference>
<dbReference type="PRINTS" id="PR00510">
    <property type="entry name" value="NEBULIN"/>
</dbReference>
<dbReference type="InterPro" id="IPR013998">
    <property type="entry name" value="Nebulin-like"/>
</dbReference>
<dbReference type="PANTHER" id="PTHR11039">
    <property type="entry name" value="NEBULIN"/>
    <property type="match status" value="1"/>
</dbReference>
<evidence type="ECO:0000313" key="7">
    <source>
        <dbReference type="Ensembl" id="ENSSSCP00040045951.1"/>
    </source>
</evidence>
<name>A0A8D1G753_PIG</name>
<dbReference type="GO" id="GO:0051015">
    <property type="term" value="F:actin filament binding"/>
    <property type="evidence" value="ECO:0007669"/>
    <property type="project" value="InterPro"/>
</dbReference>
<dbReference type="Ensembl" id="ENSSSCT00040101888.1">
    <property type="protein sequence ID" value="ENSSSCP00040045951.1"/>
    <property type="gene ID" value="ENSSSCG00040053645.1"/>
</dbReference>
<dbReference type="SUPFAM" id="SSF50044">
    <property type="entry name" value="SH3-domain"/>
    <property type="match status" value="1"/>
</dbReference>
<accession>A0A8D1G753</accession>
<dbReference type="InterPro" id="IPR000900">
    <property type="entry name" value="Nebulin_repeat"/>
</dbReference>
<keyword evidence="2" id="KW-0677">Repeat</keyword>
<dbReference type="GO" id="GO:0030018">
    <property type="term" value="C:Z disc"/>
    <property type="evidence" value="ECO:0007669"/>
    <property type="project" value="InterPro"/>
</dbReference>
<keyword evidence="3" id="KW-0009">Actin-binding</keyword>
<proteinExistence type="predicted"/>
<protein>
    <recommendedName>
        <fullName evidence="6">SH3 domain-containing protein</fullName>
    </recommendedName>
</protein>
<dbReference type="Gene3D" id="2.30.30.40">
    <property type="entry name" value="SH3 Domains"/>
    <property type="match status" value="1"/>
</dbReference>
<keyword evidence="1 4" id="KW-0728">SH3 domain</keyword>
<feature type="domain" description="SH3" evidence="6">
    <location>
        <begin position="5476"/>
        <end position="5535"/>
    </location>
</feature>
<evidence type="ECO:0000256" key="3">
    <source>
        <dbReference type="ARBA" id="ARBA00023203"/>
    </source>
</evidence>
<dbReference type="InterPro" id="IPR001452">
    <property type="entry name" value="SH3_domain"/>
</dbReference>
<evidence type="ECO:0000256" key="5">
    <source>
        <dbReference type="SAM" id="MobiDB-lite"/>
    </source>
</evidence>
<dbReference type="InterPro" id="IPR055297">
    <property type="entry name" value="NEBU/NEBL"/>
</dbReference>
<dbReference type="InterPro" id="IPR035629">
    <property type="entry name" value="Nebulin_SH3"/>
</dbReference>
<dbReference type="FunFam" id="2.30.30.40:FF:000007">
    <property type="entry name" value="nebulin isoform X1"/>
    <property type="match status" value="1"/>
</dbReference>
<evidence type="ECO:0000256" key="2">
    <source>
        <dbReference type="ARBA" id="ARBA00022737"/>
    </source>
</evidence>